<evidence type="ECO:0000256" key="6">
    <source>
        <dbReference type="ARBA" id="ARBA00022989"/>
    </source>
</evidence>
<dbReference type="Gene3D" id="4.10.93.10">
    <property type="entry name" value="Mitochondrial cytochrome c oxidase subunit VIc/VIIs"/>
    <property type="match status" value="1"/>
</dbReference>
<dbReference type="AlphaFoldDB" id="A0A673VF55"/>
<dbReference type="GO" id="GO:0006119">
    <property type="term" value="P:oxidative phosphorylation"/>
    <property type="evidence" value="ECO:0007669"/>
    <property type="project" value="UniProtKB-UniPathway"/>
</dbReference>
<dbReference type="UniPathway" id="UPA00705"/>
<evidence type="ECO:0000256" key="4">
    <source>
        <dbReference type="ARBA" id="ARBA00022692"/>
    </source>
</evidence>
<sequence length="76" mass="8314">MVTECLAKAAVGAGLLARCLRLHIVRTFTVSLGVAAFYTFAMAKPRKKAYADFSGNYDSVKDFEEMKKAGVFQCAK</sequence>
<dbReference type="InterPro" id="IPR051389">
    <property type="entry name" value="Cytochrome_c_oxidase_VIc"/>
</dbReference>
<evidence type="ECO:0000313" key="11">
    <source>
        <dbReference type="Proteomes" id="UP000472268"/>
    </source>
</evidence>
<comment type="similarity">
    <text evidence="3">Belongs to the cytochrome c oxidase subunit 6c family.</text>
</comment>
<keyword evidence="5" id="KW-0999">Mitochondrion inner membrane</keyword>
<reference evidence="10" key="3">
    <citation type="submission" date="2025-09" db="UniProtKB">
        <authorList>
            <consortium name="Ensembl"/>
        </authorList>
    </citation>
    <scope>IDENTIFICATION</scope>
</reference>
<keyword evidence="4 9" id="KW-0812">Transmembrane</keyword>
<comment type="pathway">
    <text evidence="2">Energy metabolism; oxidative phosphorylation.</text>
</comment>
<feature type="transmembrane region" description="Helical" evidence="9">
    <location>
        <begin position="24"/>
        <end position="43"/>
    </location>
</feature>
<organism evidence="10 11">
    <name type="scientific">Suricata suricatta</name>
    <name type="common">Meerkat</name>
    <dbReference type="NCBI Taxonomy" id="37032"/>
    <lineage>
        <taxon>Eukaryota</taxon>
        <taxon>Metazoa</taxon>
        <taxon>Chordata</taxon>
        <taxon>Craniata</taxon>
        <taxon>Vertebrata</taxon>
        <taxon>Euteleostomi</taxon>
        <taxon>Mammalia</taxon>
        <taxon>Eutheria</taxon>
        <taxon>Laurasiatheria</taxon>
        <taxon>Carnivora</taxon>
        <taxon>Feliformia</taxon>
        <taxon>Herpestidae</taxon>
        <taxon>Suricata</taxon>
    </lineage>
</organism>
<dbReference type="OMA" id="ARHLQIH"/>
<evidence type="ECO:0000256" key="2">
    <source>
        <dbReference type="ARBA" id="ARBA00004673"/>
    </source>
</evidence>
<keyword evidence="11" id="KW-1185">Reference proteome</keyword>
<keyword evidence="6 9" id="KW-1133">Transmembrane helix</keyword>
<evidence type="ECO:0000256" key="5">
    <source>
        <dbReference type="ARBA" id="ARBA00022792"/>
    </source>
</evidence>
<evidence type="ECO:0000256" key="1">
    <source>
        <dbReference type="ARBA" id="ARBA00004434"/>
    </source>
</evidence>
<comment type="subcellular location">
    <subcellularLocation>
        <location evidence="1">Mitochondrion inner membrane</location>
        <topology evidence="1">Single-pass membrane protein</topology>
    </subcellularLocation>
</comment>
<reference evidence="10 11" key="1">
    <citation type="submission" date="2019-05" db="EMBL/GenBank/DDBJ databases">
        <title>A Chromosome-scale Meerkat (S. suricatta) Genome Assembly.</title>
        <authorList>
            <person name="Dudchenko O."/>
            <person name="Lieberman Aiden E."/>
            <person name="Tung J."/>
            <person name="Barreiro L.B."/>
            <person name="Clutton-Brock T.H."/>
        </authorList>
    </citation>
    <scope>NUCLEOTIDE SEQUENCE [LARGE SCALE GENOMIC DNA]</scope>
</reference>
<evidence type="ECO:0000256" key="9">
    <source>
        <dbReference type="SAM" id="Phobius"/>
    </source>
</evidence>
<reference evidence="10" key="2">
    <citation type="submission" date="2025-08" db="UniProtKB">
        <authorList>
            <consortium name="Ensembl"/>
        </authorList>
    </citation>
    <scope>IDENTIFICATION</scope>
</reference>
<dbReference type="Pfam" id="PF02937">
    <property type="entry name" value="COX6C"/>
    <property type="match status" value="1"/>
</dbReference>
<protein>
    <submittedName>
        <fullName evidence="10">Uncharacterized protein</fullName>
    </submittedName>
</protein>
<proteinExistence type="inferred from homology"/>
<keyword evidence="7" id="KW-0496">Mitochondrion</keyword>
<dbReference type="InterPro" id="IPR037169">
    <property type="entry name" value="Cytochrome_c_oxidase_VIc_sf"/>
</dbReference>
<dbReference type="SUPFAM" id="SSF81415">
    <property type="entry name" value="Mitochondrial cytochrome c oxidase subunit VIc"/>
    <property type="match status" value="1"/>
</dbReference>
<name>A0A673VF55_SURSU</name>
<dbReference type="GO" id="GO:0005743">
    <property type="term" value="C:mitochondrial inner membrane"/>
    <property type="evidence" value="ECO:0007669"/>
    <property type="project" value="UniProtKB-SubCell"/>
</dbReference>
<evidence type="ECO:0000256" key="7">
    <source>
        <dbReference type="ARBA" id="ARBA00023128"/>
    </source>
</evidence>
<evidence type="ECO:0000313" key="10">
    <source>
        <dbReference type="Ensembl" id="ENSSSUP00005036208.1"/>
    </source>
</evidence>
<accession>A0A673VF55</accession>
<dbReference type="PANTHER" id="PTHR48416">
    <property type="entry name" value="CYTOCHROME C OXIDASE SUBUNIT 6C"/>
    <property type="match status" value="1"/>
</dbReference>
<dbReference type="Ensembl" id="ENSSSUT00005041230.1">
    <property type="protein sequence ID" value="ENSSSUP00005036208.1"/>
    <property type="gene ID" value="ENSSSUG00005023168.1"/>
</dbReference>
<dbReference type="PANTHER" id="PTHR48416:SF1">
    <property type="entry name" value="CYTOCHROME C OXIDASE SUBUNIT 6C"/>
    <property type="match status" value="1"/>
</dbReference>
<evidence type="ECO:0000256" key="3">
    <source>
        <dbReference type="ARBA" id="ARBA00007204"/>
    </source>
</evidence>
<dbReference type="Proteomes" id="UP000472268">
    <property type="component" value="Chromosome 12"/>
</dbReference>
<dbReference type="InterPro" id="IPR034884">
    <property type="entry name" value="Cytochrome_c_oxidase_VIc/VIIs"/>
</dbReference>
<evidence type="ECO:0000256" key="8">
    <source>
        <dbReference type="ARBA" id="ARBA00023136"/>
    </source>
</evidence>
<keyword evidence="8 9" id="KW-0472">Membrane</keyword>